<feature type="domain" description="Heterokaryon incompatibility" evidence="1">
    <location>
        <begin position="46"/>
        <end position="207"/>
    </location>
</feature>
<protein>
    <recommendedName>
        <fullName evidence="1">Heterokaryon incompatibility domain-containing protein</fullName>
    </recommendedName>
</protein>
<dbReference type="PANTHER" id="PTHR24148:SF64">
    <property type="entry name" value="HETEROKARYON INCOMPATIBILITY DOMAIN-CONTAINING PROTEIN"/>
    <property type="match status" value="1"/>
</dbReference>
<organism evidence="2 3">
    <name type="scientific">Daldinia eschscholtzii</name>
    <dbReference type="NCBI Taxonomy" id="292717"/>
    <lineage>
        <taxon>Eukaryota</taxon>
        <taxon>Fungi</taxon>
        <taxon>Dikarya</taxon>
        <taxon>Ascomycota</taxon>
        <taxon>Pezizomycotina</taxon>
        <taxon>Sordariomycetes</taxon>
        <taxon>Xylariomycetidae</taxon>
        <taxon>Xylariales</taxon>
        <taxon>Hypoxylaceae</taxon>
        <taxon>Daldinia</taxon>
    </lineage>
</organism>
<sequence length="643" mass="73375">MAVYAEYPLPEKGFIRTTTIHPGEWCDGIEVSLNVVEFFETNIPPYEALSYVWGSEDDPEAIRIITRTGKTFVFPVTQNLATALRLLRRPTEPRVVWTDAICINQSNNIEKGQQVMRMGEIFRAASRVVGFLGEESDDSAHAMDLMSYIGSQVDVNWEPANMWPAKHCTDPTVANRHCVLPVMTRGLRAIYHIINRSWFERLRIRQEILLANSSAILQCGKVETSWIRFRSALLCLFAKPTVEFEHSHSFRKRLDFISGLIFPRRNISLIALRLHFDGAICRDPRDKIFAIRALLTPSEQTCCPVPDYSKPWKEVYKDVTLRWIRKFRFLALLRECHFDPDASHPSWVPNWFKVGPTRQLCQQPFLASSRLAAPVESPVDGILRVLGVMSAVIQEAHHIPDLSKATMKELFYIHRQTFFGQYMGLKNGYRLPDELVETYAKVMVWGCIANEMTDIPFIKLPSLREAKSVIEELYSGSCYDPELFLPGSPGYEFLERSRVIGGKIFARCTHGYFGITPPHTQVDDHICILIGFNGIVILRPMPNNQFLFIGEAYIDRLRLGEGLLGPLPGDVQIYLTTHAERATFGFRNKYSGKITFEDPRLTNLPIDLSDYREQLKENGNAILFVNPGIFASIGVNVQYFDII</sequence>
<evidence type="ECO:0000313" key="2">
    <source>
        <dbReference type="EMBL" id="KAK6954617.1"/>
    </source>
</evidence>
<evidence type="ECO:0000259" key="1">
    <source>
        <dbReference type="Pfam" id="PF06985"/>
    </source>
</evidence>
<evidence type="ECO:0000313" key="3">
    <source>
        <dbReference type="Proteomes" id="UP001369815"/>
    </source>
</evidence>
<dbReference type="AlphaFoldDB" id="A0AAX6MQD6"/>
<proteinExistence type="predicted"/>
<comment type="caution">
    <text evidence="2">The sequence shown here is derived from an EMBL/GenBank/DDBJ whole genome shotgun (WGS) entry which is preliminary data.</text>
</comment>
<dbReference type="InterPro" id="IPR052895">
    <property type="entry name" value="HetReg/Transcr_Mod"/>
</dbReference>
<dbReference type="PANTHER" id="PTHR24148">
    <property type="entry name" value="ANKYRIN REPEAT DOMAIN-CONTAINING PROTEIN 39 HOMOLOG-RELATED"/>
    <property type="match status" value="1"/>
</dbReference>
<dbReference type="EMBL" id="JBANMG010000004">
    <property type="protein sequence ID" value="KAK6954617.1"/>
    <property type="molecule type" value="Genomic_DNA"/>
</dbReference>
<reference evidence="2 3" key="1">
    <citation type="journal article" date="2024" name="Front Chem Biol">
        <title>Unveiling the potential of Daldinia eschscholtzii MFLUCC 19-0629 through bioactivity and bioinformatics studies for enhanced sustainable agriculture production.</title>
        <authorList>
            <person name="Brooks S."/>
            <person name="Weaver J.A."/>
            <person name="Klomchit A."/>
            <person name="Alharthi S.A."/>
            <person name="Onlamun T."/>
            <person name="Nurani R."/>
            <person name="Vong T.K."/>
            <person name="Alberti F."/>
            <person name="Greco C."/>
        </authorList>
    </citation>
    <scope>NUCLEOTIDE SEQUENCE [LARGE SCALE GENOMIC DNA]</scope>
    <source>
        <strain evidence="2">MFLUCC 19-0629</strain>
    </source>
</reference>
<dbReference type="InterPro" id="IPR010730">
    <property type="entry name" value="HET"/>
</dbReference>
<keyword evidence="3" id="KW-1185">Reference proteome</keyword>
<name>A0AAX6MQD6_9PEZI</name>
<dbReference type="Proteomes" id="UP001369815">
    <property type="component" value="Unassembled WGS sequence"/>
</dbReference>
<accession>A0AAX6MQD6</accession>
<gene>
    <name evidence="2" type="ORF">Daesc_004584</name>
</gene>
<dbReference type="Pfam" id="PF06985">
    <property type="entry name" value="HET"/>
    <property type="match status" value="1"/>
</dbReference>